<dbReference type="GeneID" id="40104368"/>
<sequence>MSSSKRDEHIRLFDATARALGTAVGEAFQRRAAEVFDFDTRLIASQQAEIAKLRQEKRALEDMLRRDRGDHSEAARQLADARRMTSTYIDAALEALIDGELRQARRKLLAIKTGFCKEGNEEDE</sequence>
<keyword evidence="3" id="KW-1185">Reference proteome</keyword>
<organism evidence="2 3">
    <name type="scientific">Corynebacterium phage Poushou</name>
    <dbReference type="NCBI Taxonomy" id="2015851"/>
    <lineage>
        <taxon>Viruses</taxon>
        <taxon>Duplodnaviria</taxon>
        <taxon>Heunggongvirae</taxon>
        <taxon>Uroviricota</taxon>
        <taxon>Caudoviricetes</taxon>
        <taxon>Poushouvirus</taxon>
        <taxon>Poushouvirus Poushou</taxon>
    </lineage>
</organism>
<dbReference type="EMBL" id="MF197383">
    <property type="protein sequence ID" value="ASJ79001.1"/>
    <property type="molecule type" value="Genomic_DNA"/>
</dbReference>
<name>A0A220NQR8_9CAUD</name>
<feature type="coiled-coil region" evidence="1">
    <location>
        <begin position="43"/>
        <end position="70"/>
    </location>
</feature>
<proteinExistence type="predicted"/>
<dbReference type="KEGG" id="vg:40104368"/>
<evidence type="ECO:0000313" key="3">
    <source>
        <dbReference type="Proteomes" id="UP000226097"/>
    </source>
</evidence>
<dbReference type="Proteomes" id="UP000226097">
    <property type="component" value="Segment"/>
</dbReference>
<dbReference type="RefSeq" id="YP_009626554.1">
    <property type="nucleotide sequence ID" value="NC_042139.2"/>
</dbReference>
<evidence type="ECO:0000256" key="1">
    <source>
        <dbReference type="SAM" id="Coils"/>
    </source>
</evidence>
<gene>
    <name evidence="2" type="primary">42</name>
    <name evidence="2" type="ORF">PBI_POUSHOU_42</name>
</gene>
<keyword evidence="1" id="KW-0175">Coiled coil</keyword>
<protein>
    <submittedName>
        <fullName evidence="2">Uncharacterized protein</fullName>
    </submittedName>
</protein>
<reference evidence="2" key="1">
    <citation type="submission" date="2017-06" db="EMBL/GenBank/DDBJ databases">
        <authorList>
            <person name="Guerrero Bustamante C.A."/>
            <person name="Bowman C.A."/>
            <person name="Russell D.A."/>
            <person name="Pope W.A."/>
            <person name="Jacobs-Sera D."/>
            <person name="Hatfull G.F."/>
        </authorList>
    </citation>
    <scope>NUCLEOTIDE SEQUENCE [LARGE SCALE GENOMIC DNA]</scope>
</reference>
<evidence type="ECO:0000313" key="2">
    <source>
        <dbReference type="EMBL" id="ASJ79001.1"/>
    </source>
</evidence>
<accession>A0A220NQR8</accession>